<dbReference type="GeneID" id="1473017"/>
<sequence>MASHRYNLLLENQRIEAICESCIAIIIIFLLLCVLPSVAYADDTKQITVLYLYDESCNRCTETTPLIRQAIEEACDEGLPVNYREIRVNSREGASYIDRYRLIDIPDLIIDNHTIIGPANLEGEYDTVLRSIKDTIVSSYGYDSPVIVHTTAVKRSNNDSEVAVTVYISNQSNTTINASLSGGLTEGSRLTSGKFFWNGQLQPGAEEKITYVLYGGNTSYVFPSIVYYEDNCGSHVVTDSYVPIRTIPALSVPIAFASGIIAAFSPCILAVMAYMATLAASGGRRYLLLINVMAFSAGLLFMYSLIGICFYMFSVTIPSLYSIVRYAIVTSMLIIGSTMIIRTPPLHERSFSDAGFKRLVLLLRPYSRIHTTGFSFAMGLGFGLIKMPCAGGLYLAILGMMAAQNNSFQGLYYLLAYDAGVVLPVLGLGMLLATGLSARRLDTIRTRYRTSLNTATGIMLFILATVLAFNKI</sequence>
<reference evidence="2" key="1">
    <citation type="journal article" date="2020" name="bioRxiv">
        <title>A rank-normalized archaeal taxonomy based on genome phylogeny resolves widespread incomplete and uneven classifications.</title>
        <authorList>
            <person name="Rinke C."/>
            <person name="Chuvochina M."/>
            <person name="Mussig A.J."/>
            <person name="Chaumeil P.-A."/>
            <person name="Waite D.W."/>
            <person name="Whitman W.B."/>
            <person name="Parks D.H."/>
            <person name="Hugenholtz P."/>
        </authorList>
    </citation>
    <scope>NUCLEOTIDE SEQUENCE</scope>
    <source>
        <strain evidence="2">UBA8876</strain>
    </source>
</reference>
<feature type="transmembrane region" description="Helical" evidence="1">
    <location>
        <begin position="319"/>
        <end position="341"/>
    </location>
</feature>
<evidence type="ECO:0000256" key="1">
    <source>
        <dbReference type="SAM" id="Phobius"/>
    </source>
</evidence>
<accession>A0A832WA22</accession>
<keyword evidence="1" id="KW-0812">Transmembrane</keyword>
<protein>
    <submittedName>
        <fullName evidence="2">Cytochrome c biogenesis protein CcdA</fullName>
    </submittedName>
</protein>
<dbReference type="EMBL" id="DUJU01000081">
    <property type="protein sequence ID" value="HIH93815.1"/>
    <property type="molecule type" value="Genomic_DNA"/>
</dbReference>
<keyword evidence="1" id="KW-0472">Membrane</keyword>
<gene>
    <name evidence="2" type="ORF">HA338_07145</name>
</gene>
<feature type="transmembrane region" description="Helical" evidence="1">
    <location>
        <begin position="21"/>
        <end position="41"/>
    </location>
</feature>
<dbReference type="AlphaFoldDB" id="A0A832WA22"/>
<feature type="transmembrane region" description="Helical" evidence="1">
    <location>
        <begin position="286"/>
        <end position="313"/>
    </location>
</feature>
<dbReference type="OMA" id="VMAYMAT"/>
<feature type="transmembrane region" description="Helical" evidence="1">
    <location>
        <begin position="414"/>
        <end position="438"/>
    </location>
</feature>
<dbReference type="PANTHER" id="PTHR31272">
    <property type="entry name" value="CYTOCHROME C-TYPE BIOGENESIS PROTEIN HI_1454-RELATED"/>
    <property type="match status" value="1"/>
</dbReference>
<proteinExistence type="predicted"/>
<organism evidence="2 3">
    <name type="scientific">Methanosarcina acetivorans</name>
    <dbReference type="NCBI Taxonomy" id="2214"/>
    <lineage>
        <taxon>Archaea</taxon>
        <taxon>Methanobacteriati</taxon>
        <taxon>Methanobacteriota</taxon>
        <taxon>Stenosarchaea group</taxon>
        <taxon>Methanomicrobia</taxon>
        <taxon>Methanosarcinales</taxon>
        <taxon>Methanosarcinaceae</taxon>
        <taxon>Methanosarcina</taxon>
    </lineage>
</organism>
<dbReference type="InterPro" id="IPR051790">
    <property type="entry name" value="Cytochrome_c-biogenesis_DsbD"/>
</dbReference>
<dbReference type="RefSeq" id="WP_011021153.1">
    <property type="nucleotide sequence ID" value="NZ_DUJU01000081.1"/>
</dbReference>
<feature type="transmembrane region" description="Helical" evidence="1">
    <location>
        <begin position="250"/>
        <end position="274"/>
    </location>
</feature>
<dbReference type="Proteomes" id="UP000600774">
    <property type="component" value="Unassembled WGS sequence"/>
</dbReference>
<feature type="transmembrane region" description="Helical" evidence="1">
    <location>
        <begin position="374"/>
        <end position="402"/>
    </location>
</feature>
<evidence type="ECO:0000313" key="2">
    <source>
        <dbReference type="EMBL" id="HIH93815.1"/>
    </source>
</evidence>
<dbReference type="PANTHER" id="PTHR31272:SF9">
    <property type="entry name" value="BLL1027 PROTEIN"/>
    <property type="match status" value="1"/>
</dbReference>
<keyword evidence="1" id="KW-1133">Transmembrane helix</keyword>
<feature type="transmembrane region" description="Helical" evidence="1">
    <location>
        <begin position="450"/>
        <end position="469"/>
    </location>
</feature>
<evidence type="ECO:0000313" key="3">
    <source>
        <dbReference type="Proteomes" id="UP000600774"/>
    </source>
</evidence>
<comment type="caution">
    <text evidence="2">The sequence shown here is derived from an EMBL/GenBank/DDBJ whole genome shotgun (WGS) entry which is preliminary data.</text>
</comment>
<name>A0A832WA22_9EURY</name>